<dbReference type="GO" id="GO:0005576">
    <property type="term" value="C:extracellular region"/>
    <property type="evidence" value="ECO:0007669"/>
    <property type="project" value="UniProtKB-SubCell"/>
</dbReference>
<keyword evidence="6" id="KW-0106">Calcium</keyword>
<evidence type="ECO:0000256" key="8">
    <source>
        <dbReference type="ARBA" id="ARBA00038263"/>
    </source>
</evidence>
<dbReference type="SUPFAM" id="SSF51126">
    <property type="entry name" value="Pectin lyase-like"/>
    <property type="match status" value="1"/>
</dbReference>
<dbReference type="GO" id="GO:0030570">
    <property type="term" value="F:pectate lyase activity"/>
    <property type="evidence" value="ECO:0007669"/>
    <property type="project" value="UniProtKB-EC"/>
</dbReference>
<name>A0A1R4B6U8_9VIBR</name>
<dbReference type="Proteomes" id="UP000189475">
    <property type="component" value="Unassembled WGS sequence"/>
</dbReference>
<dbReference type="Gene3D" id="2.160.20.10">
    <property type="entry name" value="Single-stranded right-handed beta-helix, Pectin lyase-like"/>
    <property type="match status" value="1"/>
</dbReference>
<feature type="domain" description="Pel9A-like right handed beta-helix region" evidence="9">
    <location>
        <begin position="54"/>
        <end position="387"/>
    </location>
</feature>
<evidence type="ECO:0000256" key="1">
    <source>
        <dbReference type="ARBA" id="ARBA00001913"/>
    </source>
</evidence>
<keyword evidence="7 10" id="KW-0456">Lyase</keyword>
<keyword evidence="11" id="KW-1185">Reference proteome</keyword>
<gene>
    <name evidence="10" type="primary">pelL</name>
    <name evidence="10" type="ORF">VPAL9027_02608</name>
</gene>
<evidence type="ECO:0000313" key="11">
    <source>
        <dbReference type="Proteomes" id="UP000189475"/>
    </source>
</evidence>
<dbReference type="InterPro" id="IPR006626">
    <property type="entry name" value="PbH1"/>
</dbReference>
<evidence type="ECO:0000256" key="7">
    <source>
        <dbReference type="ARBA" id="ARBA00023239"/>
    </source>
</evidence>
<dbReference type="PANTHER" id="PTHR40088:SF1">
    <property type="entry name" value="PECTATE LYASE PEL9"/>
    <property type="match status" value="1"/>
</dbReference>
<dbReference type="Pfam" id="PF22842">
    <property type="entry name" value="Pel9A-like_beta_helix"/>
    <property type="match status" value="1"/>
</dbReference>
<dbReference type="EMBL" id="FUFT01000005">
    <property type="protein sequence ID" value="SJL84616.1"/>
    <property type="molecule type" value="Genomic_DNA"/>
</dbReference>
<comment type="cofactor">
    <cofactor evidence="1">
        <name>Ca(2+)</name>
        <dbReference type="ChEBI" id="CHEBI:29108"/>
    </cofactor>
</comment>
<sequence>MRGLSNKIKLPKVSCRHLLLINYYSFFILHFGKFKMKRTITLLLGIGLALATNSAMAKDFYISPQGSDYNSGTINSPLATIMTAQDKASYGDTVYIRGGTYRPDNTNISARQSVRAIVNNITKDGIHYINYPGERPIFDFSNVRPKDERVVAFMVNADDCEFKGFEVVGVQITIDDRHTQSTAIRVYHGNNNRFENLAIHDGMGIGWYLESGSNNLVLNVDAYNNQGLNKYSMGNIDGFGVHPRTAAGTGNVIRGSRAWFNSDDGFDIINAHAAVTIENSWAFYNGYDKNMTPKEDGNGFKGGGYGRNGSTPPQIIPRHTIKHCLSVRNRSAGFYSNHHIGGINWINNTAIRNGSANYNMLSTLSDNLTDVPGYGHYMRNNLGFDGRNEVINLGDVNQNDVGFNYFNLPVTITSKDFLRLRPEELMYPRKANGDLPKIYYAKLKQGSDLIDAGINAGESYNGQAPDLGAFESDYN</sequence>
<dbReference type="InterPro" id="IPR011050">
    <property type="entry name" value="Pectin_lyase_fold/virulence"/>
</dbReference>
<dbReference type="EC" id="4.2.2.2" evidence="10"/>
<evidence type="ECO:0000313" key="10">
    <source>
        <dbReference type="EMBL" id="SJL84616.1"/>
    </source>
</evidence>
<accession>A0A1R4B6U8</accession>
<protein>
    <submittedName>
        <fullName evidence="10">Pectate lyase L</fullName>
        <ecNumber evidence="10">4.2.2.2</ecNumber>
    </submittedName>
</protein>
<evidence type="ECO:0000256" key="5">
    <source>
        <dbReference type="ARBA" id="ARBA00022729"/>
    </source>
</evidence>
<evidence type="ECO:0000256" key="2">
    <source>
        <dbReference type="ARBA" id="ARBA00004613"/>
    </source>
</evidence>
<dbReference type="PANTHER" id="PTHR40088">
    <property type="entry name" value="PECTATE LYASE (EUROFUNG)"/>
    <property type="match status" value="1"/>
</dbReference>
<organism evidence="10 11">
    <name type="scientific">Vibrio palustris</name>
    <dbReference type="NCBI Taxonomy" id="1918946"/>
    <lineage>
        <taxon>Bacteria</taxon>
        <taxon>Pseudomonadati</taxon>
        <taxon>Pseudomonadota</taxon>
        <taxon>Gammaproteobacteria</taxon>
        <taxon>Vibrionales</taxon>
        <taxon>Vibrionaceae</taxon>
        <taxon>Vibrio</taxon>
    </lineage>
</organism>
<proteinExistence type="inferred from homology"/>
<dbReference type="InterPro" id="IPR053868">
    <property type="entry name" value="Pel9A-like_beta_helix"/>
</dbReference>
<dbReference type="InterPro" id="IPR052052">
    <property type="entry name" value="Polysaccharide_Lyase_9"/>
</dbReference>
<evidence type="ECO:0000256" key="6">
    <source>
        <dbReference type="ARBA" id="ARBA00022837"/>
    </source>
</evidence>
<dbReference type="SMART" id="SM00710">
    <property type="entry name" value="PbH1"/>
    <property type="match status" value="5"/>
</dbReference>
<reference evidence="10 11" key="1">
    <citation type="submission" date="2017-02" db="EMBL/GenBank/DDBJ databases">
        <authorList>
            <person name="Peterson S.W."/>
        </authorList>
    </citation>
    <scope>NUCLEOTIDE SEQUENCE [LARGE SCALE GENOMIC DNA]</scope>
    <source>
        <strain evidence="10 11">CECT 9027</strain>
    </source>
</reference>
<dbReference type="InterPro" id="IPR012334">
    <property type="entry name" value="Pectin_lyas_fold"/>
</dbReference>
<evidence type="ECO:0000259" key="9">
    <source>
        <dbReference type="Pfam" id="PF22842"/>
    </source>
</evidence>
<keyword evidence="4" id="KW-0479">Metal-binding</keyword>
<evidence type="ECO:0000256" key="3">
    <source>
        <dbReference type="ARBA" id="ARBA00022525"/>
    </source>
</evidence>
<dbReference type="AlphaFoldDB" id="A0A1R4B6U8"/>
<keyword evidence="5" id="KW-0732">Signal</keyword>
<evidence type="ECO:0000256" key="4">
    <source>
        <dbReference type="ARBA" id="ARBA00022723"/>
    </source>
</evidence>
<comment type="similarity">
    <text evidence="8">Belongs to the polysaccharide lyase 9 family.</text>
</comment>
<dbReference type="STRING" id="1918946.VPAL9027_02608"/>
<keyword evidence="3" id="KW-0964">Secreted</keyword>
<dbReference type="GO" id="GO:0046872">
    <property type="term" value="F:metal ion binding"/>
    <property type="evidence" value="ECO:0007669"/>
    <property type="project" value="UniProtKB-KW"/>
</dbReference>
<comment type="subcellular location">
    <subcellularLocation>
        <location evidence="2">Secreted</location>
    </subcellularLocation>
</comment>